<evidence type="ECO:0008006" key="3">
    <source>
        <dbReference type="Google" id="ProtNLM"/>
    </source>
</evidence>
<gene>
    <name evidence="2" type="ORF">S01H1_14875</name>
</gene>
<comment type="caution">
    <text evidence="2">The sequence shown here is derived from an EMBL/GenBank/DDBJ whole genome shotgun (WGS) entry which is preliminary data.</text>
</comment>
<dbReference type="EMBL" id="BARS01007752">
    <property type="protein sequence ID" value="GAF68955.1"/>
    <property type="molecule type" value="Genomic_DNA"/>
</dbReference>
<accession>X0SYV2</accession>
<proteinExistence type="predicted"/>
<feature type="transmembrane region" description="Helical" evidence="1">
    <location>
        <begin position="12"/>
        <end position="31"/>
    </location>
</feature>
<feature type="non-terminal residue" evidence="2">
    <location>
        <position position="62"/>
    </location>
</feature>
<dbReference type="AlphaFoldDB" id="X0SYV2"/>
<keyword evidence="1" id="KW-1133">Transmembrane helix</keyword>
<keyword evidence="1" id="KW-0812">Transmembrane</keyword>
<evidence type="ECO:0000256" key="1">
    <source>
        <dbReference type="SAM" id="Phobius"/>
    </source>
</evidence>
<evidence type="ECO:0000313" key="2">
    <source>
        <dbReference type="EMBL" id="GAF68955.1"/>
    </source>
</evidence>
<reference evidence="2" key="1">
    <citation type="journal article" date="2014" name="Front. Microbiol.">
        <title>High frequency of phylogenetically diverse reductive dehalogenase-homologous genes in deep subseafloor sedimentary metagenomes.</title>
        <authorList>
            <person name="Kawai M."/>
            <person name="Futagami T."/>
            <person name="Toyoda A."/>
            <person name="Takaki Y."/>
            <person name="Nishi S."/>
            <person name="Hori S."/>
            <person name="Arai W."/>
            <person name="Tsubouchi T."/>
            <person name="Morono Y."/>
            <person name="Uchiyama I."/>
            <person name="Ito T."/>
            <person name="Fujiyama A."/>
            <person name="Inagaki F."/>
            <person name="Takami H."/>
        </authorList>
    </citation>
    <scope>NUCLEOTIDE SEQUENCE</scope>
    <source>
        <strain evidence="2">Expedition CK06-06</strain>
    </source>
</reference>
<keyword evidence="1" id="KW-0472">Membrane</keyword>
<organism evidence="2">
    <name type="scientific">marine sediment metagenome</name>
    <dbReference type="NCBI Taxonomy" id="412755"/>
    <lineage>
        <taxon>unclassified sequences</taxon>
        <taxon>metagenomes</taxon>
        <taxon>ecological metagenomes</taxon>
    </lineage>
</organism>
<sequence>MNKLVGATSTPLASIFGSGFLVIVPILAGAVGAYSVVAMVAVCALAIAVGSVIRFNIKHAEP</sequence>
<feature type="transmembrane region" description="Helical" evidence="1">
    <location>
        <begin position="37"/>
        <end position="57"/>
    </location>
</feature>
<protein>
    <recommendedName>
        <fullName evidence="3">Major facilitator superfamily (MFS) profile domain-containing protein</fullName>
    </recommendedName>
</protein>
<name>X0SYV2_9ZZZZ</name>